<gene>
    <name evidence="5" type="ORF">C0Q70_14334</name>
</gene>
<dbReference type="CDD" id="cd20021">
    <property type="entry name" value="FH_FOXG"/>
    <property type="match status" value="1"/>
</dbReference>
<feature type="compositionally biased region" description="Basic and acidic residues" evidence="3">
    <location>
        <begin position="154"/>
        <end position="170"/>
    </location>
</feature>
<organism evidence="5 6">
    <name type="scientific">Pomacea canaliculata</name>
    <name type="common">Golden apple snail</name>
    <dbReference type="NCBI Taxonomy" id="400727"/>
    <lineage>
        <taxon>Eukaryota</taxon>
        <taxon>Metazoa</taxon>
        <taxon>Spiralia</taxon>
        <taxon>Lophotrochozoa</taxon>
        <taxon>Mollusca</taxon>
        <taxon>Gastropoda</taxon>
        <taxon>Caenogastropoda</taxon>
        <taxon>Architaenioglossa</taxon>
        <taxon>Ampullarioidea</taxon>
        <taxon>Ampullariidae</taxon>
        <taxon>Pomacea</taxon>
    </lineage>
</organism>
<feature type="domain" description="Fork-head" evidence="4">
    <location>
        <begin position="171"/>
        <end position="266"/>
    </location>
</feature>
<dbReference type="SUPFAM" id="SSF46785">
    <property type="entry name" value="Winged helix' DNA-binding domain"/>
    <property type="match status" value="1"/>
</dbReference>
<dbReference type="EMBL" id="PZQS01000008">
    <property type="protein sequence ID" value="PVD26656.1"/>
    <property type="molecule type" value="Genomic_DNA"/>
</dbReference>
<dbReference type="AlphaFoldDB" id="A0A2T7NZS8"/>
<dbReference type="InterPro" id="IPR036390">
    <property type="entry name" value="WH_DNA-bd_sf"/>
</dbReference>
<dbReference type="FunFam" id="1.10.10.10:FF:000135">
    <property type="entry name" value="forkhead box protein G1"/>
    <property type="match status" value="1"/>
</dbReference>
<dbReference type="GO" id="GO:0005634">
    <property type="term" value="C:nucleus"/>
    <property type="evidence" value="ECO:0007669"/>
    <property type="project" value="UniProtKB-SubCell"/>
</dbReference>
<keyword evidence="1 2" id="KW-0238">DNA-binding</keyword>
<feature type="DNA-binding region" description="Fork-head" evidence="2">
    <location>
        <begin position="171"/>
        <end position="266"/>
    </location>
</feature>
<feature type="compositionally biased region" description="Basic and acidic residues" evidence="3">
    <location>
        <begin position="127"/>
        <end position="145"/>
    </location>
</feature>
<evidence type="ECO:0000256" key="1">
    <source>
        <dbReference type="ARBA" id="ARBA00023125"/>
    </source>
</evidence>
<comment type="subcellular location">
    <subcellularLocation>
        <location evidence="2">Nucleus</location>
    </subcellularLocation>
</comment>
<dbReference type="PROSITE" id="PS00658">
    <property type="entry name" value="FORK_HEAD_2"/>
    <property type="match status" value="1"/>
</dbReference>
<feature type="region of interest" description="Disordered" evidence="3">
    <location>
        <begin position="1"/>
        <end position="87"/>
    </location>
</feature>
<dbReference type="STRING" id="400727.A0A2T7NZS8"/>
<dbReference type="GO" id="GO:0006357">
    <property type="term" value="P:regulation of transcription by RNA polymerase II"/>
    <property type="evidence" value="ECO:0007669"/>
    <property type="project" value="TreeGrafter"/>
</dbReference>
<dbReference type="InterPro" id="IPR047208">
    <property type="entry name" value="FOXG1"/>
</dbReference>
<evidence type="ECO:0000313" key="6">
    <source>
        <dbReference type="Proteomes" id="UP000245119"/>
    </source>
</evidence>
<dbReference type="PANTHER" id="PTHR46617">
    <property type="entry name" value="FORKHEAD BOX PROTEIN G1"/>
    <property type="match status" value="1"/>
</dbReference>
<dbReference type="PROSITE" id="PS50039">
    <property type="entry name" value="FORK_HEAD_3"/>
    <property type="match status" value="1"/>
</dbReference>
<feature type="compositionally biased region" description="Acidic residues" evidence="3">
    <location>
        <begin position="26"/>
        <end position="46"/>
    </location>
</feature>
<proteinExistence type="predicted"/>
<dbReference type="InterPro" id="IPR036388">
    <property type="entry name" value="WH-like_DNA-bd_sf"/>
</dbReference>
<protein>
    <recommendedName>
        <fullName evidence="4">Fork-head domain-containing protein</fullName>
    </recommendedName>
</protein>
<dbReference type="Pfam" id="PF00250">
    <property type="entry name" value="Forkhead"/>
    <property type="match status" value="1"/>
</dbReference>
<dbReference type="GO" id="GO:1990837">
    <property type="term" value="F:sequence-specific double-stranded DNA binding"/>
    <property type="evidence" value="ECO:0007669"/>
    <property type="project" value="TreeGrafter"/>
</dbReference>
<feature type="region of interest" description="Disordered" evidence="3">
    <location>
        <begin position="122"/>
        <end position="174"/>
    </location>
</feature>
<keyword evidence="2" id="KW-0539">Nucleus</keyword>
<dbReference type="GO" id="GO:0003700">
    <property type="term" value="F:DNA-binding transcription factor activity"/>
    <property type="evidence" value="ECO:0007669"/>
    <property type="project" value="InterPro"/>
</dbReference>
<dbReference type="PRINTS" id="PR00053">
    <property type="entry name" value="FORKHEAD"/>
</dbReference>
<feature type="region of interest" description="Disordered" evidence="3">
    <location>
        <begin position="438"/>
        <end position="461"/>
    </location>
</feature>
<feature type="compositionally biased region" description="Acidic residues" evidence="3">
    <location>
        <begin position="56"/>
        <end position="72"/>
    </location>
</feature>
<keyword evidence="6" id="KW-1185">Reference proteome</keyword>
<evidence type="ECO:0000256" key="2">
    <source>
        <dbReference type="PROSITE-ProRule" id="PRU00089"/>
    </source>
</evidence>
<evidence type="ECO:0000259" key="4">
    <source>
        <dbReference type="PROSITE" id="PS50039"/>
    </source>
</evidence>
<dbReference type="InterPro" id="IPR030456">
    <property type="entry name" value="TF_fork_head_CS_2"/>
</dbReference>
<dbReference type="Proteomes" id="UP000245119">
    <property type="component" value="Linkage Group LG8"/>
</dbReference>
<sequence>MVHLQGLIKHPKPRLPFSISSMLGQDYEEDADESEVDIVGNDDEDDKSYSKRSPADDSDEDALSPSLEDESDGFPASSRNHGNHYRATPHLDASACHYAESPSNDAALESEANVSCHDVASEGFTDTELHPDDDAEGEKKDKRDDSEEGQMEAGDDKKDKDGKDEDKGPEKPPYSYNALIMMAIRSSPEQRMALSQIYEFIMKNFPYYKGNKQGWQNSIRHNLSLNKCFIKVPRHYDDPGKGNYWMLDPACDDVVIRGNKLGRRPKSVVRTKWSHLWMGGSPMASAYSRYALAGSLSAGGLYPSHHPMSRFHPYTALPHPGFYPTKLTAAAASVNAVAAAAAAAGLTTWPHAANPVSYLSHMPATRGAANPAASVMMYPEYAAAYAEHLAAAASAVPKLSAKALNFSVEKLLAGNGNGGGATDLQAEARKKGMDEVRKSLPVTPVPGSPTSPSRQTPHATKPVSPLTLVALSSSTSALSPATLTTVGRGGLQVRDRGAQATPTSHAFSPLFLQSSSAAALASLSSASSSSISTSSSSSSTSASSLVSAGGCLPSALSEFHMYPPLQAGRGYHHHSPHPAHLSVMAMPVTAELHSRDCSRPAADYQVKVLCPLV</sequence>
<dbReference type="OrthoDB" id="5954824at2759"/>
<name>A0A2T7NZS8_POMCA</name>
<dbReference type="InterPro" id="IPR018122">
    <property type="entry name" value="TF_fork_head_CS_1"/>
</dbReference>
<dbReference type="InterPro" id="IPR001766">
    <property type="entry name" value="Fork_head_dom"/>
</dbReference>
<evidence type="ECO:0000313" key="5">
    <source>
        <dbReference type="EMBL" id="PVD26656.1"/>
    </source>
</evidence>
<evidence type="ECO:0000256" key="3">
    <source>
        <dbReference type="SAM" id="MobiDB-lite"/>
    </source>
</evidence>
<dbReference type="PANTHER" id="PTHR46617:SF3">
    <property type="entry name" value="FORKHEAD BOX PROTEIN G1"/>
    <property type="match status" value="1"/>
</dbReference>
<dbReference type="Gene3D" id="1.10.10.10">
    <property type="entry name" value="Winged helix-like DNA-binding domain superfamily/Winged helix DNA-binding domain"/>
    <property type="match status" value="1"/>
</dbReference>
<reference evidence="5 6" key="1">
    <citation type="submission" date="2018-04" db="EMBL/GenBank/DDBJ databases">
        <title>The genome of golden apple snail Pomacea canaliculata provides insight into stress tolerance and invasive adaptation.</title>
        <authorList>
            <person name="Liu C."/>
            <person name="Liu B."/>
            <person name="Ren Y."/>
            <person name="Zhang Y."/>
            <person name="Wang H."/>
            <person name="Li S."/>
            <person name="Jiang F."/>
            <person name="Yin L."/>
            <person name="Zhang G."/>
            <person name="Qian W."/>
            <person name="Fan W."/>
        </authorList>
    </citation>
    <scope>NUCLEOTIDE SEQUENCE [LARGE SCALE GENOMIC DNA]</scope>
    <source>
        <strain evidence="5">SZHN2017</strain>
        <tissue evidence="5">Muscle</tissue>
    </source>
</reference>
<dbReference type="PROSITE" id="PS00657">
    <property type="entry name" value="FORK_HEAD_1"/>
    <property type="match status" value="1"/>
</dbReference>
<accession>A0A2T7NZS8</accession>
<dbReference type="SMART" id="SM00339">
    <property type="entry name" value="FH"/>
    <property type="match status" value="1"/>
</dbReference>
<comment type="caution">
    <text evidence="5">The sequence shown here is derived from an EMBL/GenBank/DDBJ whole genome shotgun (WGS) entry which is preliminary data.</text>
</comment>